<sequence length="134" mass="15411">MKFQKSSMFFGRFRRLELLNMGIFDKMNQVSRNVAESSKSAAETSNLKKKIAYEKERIQEVMTEIGRLFYENPNGDHQEELKLCADIDDRKRRIASMQGDLSTLKGVRICGKCGARFDEKYTFDFCGKCGAKLS</sequence>
<comment type="caution">
    <text evidence="1">The sequence shown here is derived from an EMBL/GenBank/DDBJ whole genome shotgun (WGS) entry which is preliminary data.</text>
</comment>
<dbReference type="eggNOG" id="ENOG5033A9E">
    <property type="taxonomic scope" value="Bacteria"/>
</dbReference>
<dbReference type="Proteomes" id="UP000016662">
    <property type="component" value="Unassembled WGS sequence"/>
</dbReference>
<reference evidence="1 2" key="1">
    <citation type="submission" date="2013-07" db="EMBL/GenBank/DDBJ databases">
        <authorList>
            <person name="Weinstock G."/>
            <person name="Sodergren E."/>
            <person name="Wylie T."/>
            <person name="Fulton L."/>
            <person name="Fulton R."/>
            <person name="Fronick C."/>
            <person name="O'Laughlin M."/>
            <person name="Godfrey J."/>
            <person name="Miner T."/>
            <person name="Herter B."/>
            <person name="Appelbaum E."/>
            <person name="Cordes M."/>
            <person name="Lek S."/>
            <person name="Wollam A."/>
            <person name="Pepin K.H."/>
            <person name="Palsikar V.B."/>
            <person name="Mitreva M."/>
            <person name="Wilson R.K."/>
        </authorList>
    </citation>
    <scope>NUCLEOTIDE SEQUENCE [LARGE SCALE GENOMIC DNA]</scope>
    <source>
        <strain evidence="1 2">ATCC 27760</strain>
    </source>
</reference>
<protein>
    <recommendedName>
        <fullName evidence="3">Zinc ribbon domain-containing protein</fullName>
    </recommendedName>
</protein>
<keyword evidence="2" id="KW-1185">Reference proteome</keyword>
<dbReference type="AlphaFoldDB" id="U2LPG7"/>
<name>U2LPG7_9FIRM</name>
<evidence type="ECO:0000313" key="2">
    <source>
        <dbReference type="Proteomes" id="UP000016662"/>
    </source>
</evidence>
<dbReference type="HOGENOM" id="CLU_1894675_0_0_9"/>
<dbReference type="PATRIC" id="fig|411473.3.peg.2184"/>
<dbReference type="EMBL" id="AWVF01000316">
    <property type="protein sequence ID" value="ERJ91384.1"/>
    <property type="molecule type" value="Genomic_DNA"/>
</dbReference>
<evidence type="ECO:0000313" key="1">
    <source>
        <dbReference type="EMBL" id="ERJ91384.1"/>
    </source>
</evidence>
<evidence type="ECO:0008006" key="3">
    <source>
        <dbReference type="Google" id="ProtNLM"/>
    </source>
</evidence>
<proteinExistence type="predicted"/>
<gene>
    <name evidence="1" type="ORF">RUMCAL_02607</name>
</gene>
<dbReference type="STRING" id="411473.RUMCAL_02607"/>
<accession>U2LPG7</accession>
<organism evidence="1 2">
    <name type="scientific">Ruminococcus callidus ATCC 27760</name>
    <dbReference type="NCBI Taxonomy" id="411473"/>
    <lineage>
        <taxon>Bacteria</taxon>
        <taxon>Bacillati</taxon>
        <taxon>Bacillota</taxon>
        <taxon>Clostridia</taxon>
        <taxon>Eubacteriales</taxon>
        <taxon>Oscillospiraceae</taxon>
        <taxon>Ruminococcus</taxon>
    </lineage>
</organism>